<evidence type="ECO:0000313" key="1">
    <source>
        <dbReference type="EMBL" id="MFC1572953.1"/>
    </source>
</evidence>
<organism evidence="1 2">
    <name type="scientific">Eiseniibacteriota bacterium</name>
    <dbReference type="NCBI Taxonomy" id="2212470"/>
    <lineage>
        <taxon>Bacteria</taxon>
        <taxon>Candidatus Eiseniibacteriota</taxon>
    </lineage>
</organism>
<dbReference type="InterPro" id="IPR035576">
    <property type="entry name" value="T6SS_TssC"/>
</dbReference>
<dbReference type="Pfam" id="PF17541">
    <property type="entry name" value="TssC"/>
    <property type="match status" value="1"/>
</dbReference>
<dbReference type="EMBL" id="JBHPKH010000054">
    <property type="protein sequence ID" value="MFC1572953.1"/>
    <property type="molecule type" value="Genomic_DNA"/>
</dbReference>
<evidence type="ECO:0008006" key="3">
    <source>
        <dbReference type="Google" id="ProtNLM"/>
    </source>
</evidence>
<dbReference type="Gene3D" id="3.40.50.11780">
    <property type="match status" value="1"/>
</dbReference>
<protein>
    <recommendedName>
        <fullName evidence="3">Type VI secretion system contractile sheath protein TssC</fullName>
    </recommendedName>
</protein>
<comment type="caution">
    <text evidence="1">The sequence shown here is derived from an EMBL/GenBank/DDBJ whole genome shotgun (WGS) entry which is preliminary data.</text>
</comment>
<proteinExistence type="predicted"/>
<name>A0ABV6YKW4_UNCEI</name>
<reference evidence="1 2" key="1">
    <citation type="submission" date="2024-09" db="EMBL/GenBank/DDBJ databases">
        <authorList>
            <person name="D'Angelo T."/>
        </authorList>
    </citation>
    <scope>NUCLEOTIDE SEQUENCE [LARGE SCALE GENOMIC DNA]</scope>
    <source>
        <strain evidence="1">SAG AM-320-E07</strain>
    </source>
</reference>
<dbReference type="PANTHER" id="PTHR35861">
    <property type="match status" value="1"/>
</dbReference>
<evidence type="ECO:0000313" key="2">
    <source>
        <dbReference type="Proteomes" id="UP001593833"/>
    </source>
</evidence>
<keyword evidence="2" id="KW-1185">Reference proteome</keyword>
<sequence length="455" mass="51600">MNKDLEGNGGQAKEREEQKLKEFSLDDFKAMLAGGKLYDGRNISSVRFIDPKDLQKTKKFIQDPNFASQRRTLALRLKLLKQLLSKASSHEDAKGKAEQLAKKASELLKKNLGEVSEKTRDLERRYRTFALLIANAQTDPNEKLKVTVLNADQAELFEPDSDGMKKLGKEIQNYGEYADYKDDAYGLLVIPGDHYRKEHLGLLGTLCKNSRCFLITDALATEKGLREPEDYLDQLEMDQHKSIPNKSHESRHFIVTVNEAIGREKEPEYEDEDVYLPASAALAGMIIRTDNEEGPHVTPAGEIKGDVRGAARPKIVLNAREHGLMREMGLVPLASPKGTLRFMGARSLCTAEEFKFFAISRVYDMICNVLQNFAKSIQFRNFDGPLRHRIEQSIMDFLRTLRGPGRPLREFSRLEVYEDTSTGEAGIVRVKVELTFNMPIDKVLFDLPVKFREEG</sequence>
<dbReference type="InterPro" id="IPR052042">
    <property type="entry name" value="Tail_sheath_structural"/>
</dbReference>
<dbReference type="PANTHER" id="PTHR35861:SF1">
    <property type="entry name" value="PHAGE TAIL SHEATH PROTEIN"/>
    <property type="match status" value="1"/>
</dbReference>
<dbReference type="Proteomes" id="UP001593833">
    <property type="component" value="Unassembled WGS sequence"/>
</dbReference>
<accession>A0ABV6YKW4</accession>
<gene>
    <name evidence="1" type="ORF">ACFL6M_05070</name>
</gene>